<gene>
    <name evidence="2" type="ORF">PoB_003368700</name>
</gene>
<dbReference type="AlphaFoldDB" id="A0AAV4AJW8"/>
<dbReference type="EMBL" id="BLXT01003842">
    <property type="protein sequence ID" value="GFO07182.1"/>
    <property type="molecule type" value="Genomic_DNA"/>
</dbReference>
<name>A0AAV4AJW8_9GAST</name>
<sequence length="94" mass="9948">MAHLVGQLATKSEARGRGKCEQVSSMPRWCLAGLGLSHNNTGMRVLQTSLIAEVKPIGQAKPGLLVIIWVRGLYKSGTTQSVSQVGSCPLTSTV</sequence>
<dbReference type="Proteomes" id="UP000735302">
    <property type="component" value="Unassembled WGS sequence"/>
</dbReference>
<reference evidence="2 3" key="1">
    <citation type="journal article" date="2021" name="Elife">
        <title>Chloroplast acquisition without the gene transfer in kleptoplastic sea slugs, Plakobranchus ocellatus.</title>
        <authorList>
            <person name="Maeda T."/>
            <person name="Takahashi S."/>
            <person name="Yoshida T."/>
            <person name="Shimamura S."/>
            <person name="Takaki Y."/>
            <person name="Nagai Y."/>
            <person name="Toyoda A."/>
            <person name="Suzuki Y."/>
            <person name="Arimoto A."/>
            <person name="Ishii H."/>
            <person name="Satoh N."/>
            <person name="Nishiyama T."/>
            <person name="Hasebe M."/>
            <person name="Maruyama T."/>
            <person name="Minagawa J."/>
            <person name="Obokata J."/>
            <person name="Shigenobu S."/>
        </authorList>
    </citation>
    <scope>NUCLEOTIDE SEQUENCE [LARGE SCALE GENOMIC DNA]</scope>
</reference>
<comment type="caution">
    <text evidence="2">The sequence shown here is derived from an EMBL/GenBank/DDBJ whole genome shotgun (WGS) entry which is preliminary data.</text>
</comment>
<feature type="region of interest" description="Disordered" evidence="1">
    <location>
        <begin position="1"/>
        <end position="20"/>
    </location>
</feature>
<accession>A0AAV4AJW8</accession>
<evidence type="ECO:0000313" key="3">
    <source>
        <dbReference type="Proteomes" id="UP000735302"/>
    </source>
</evidence>
<evidence type="ECO:0000256" key="1">
    <source>
        <dbReference type="SAM" id="MobiDB-lite"/>
    </source>
</evidence>
<organism evidence="2 3">
    <name type="scientific">Plakobranchus ocellatus</name>
    <dbReference type="NCBI Taxonomy" id="259542"/>
    <lineage>
        <taxon>Eukaryota</taxon>
        <taxon>Metazoa</taxon>
        <taxon>Spiralia</taxon>
        <taxon>Lophotrochozoa</taxon>
        <taxon>Mollusca</taxon>
        <taxon>Gastropoda</taxon>
        <taxon>Heterobranchia</taxon>
        <taxon>Euthyneura</taxon>
        <taxon>Panpulmonata</taxon>
        <taxon>Sacoglossa</taxon>
        <taxon>Placobranchoidea</taxon>
        <taxon>Plakobranchidae</taxon>
        <taxon>Plakobranchus</taxon>
    </lineage>
</organism>
<proteinExistence type="predicted"/>
<keyword evidence="3" id="KW-1185">Reference proteome</keyword>
<protein>
    <submittedName>
        <fullName evidence="2">Uncharacterized protein</fullName>
    </submittedName>
</protein>
<evidence type="ECO:0000313" key="2">
    <source>
        <dbReference type="EMBL" id="GFO07182.1"/>
    </source>
</evidence>